<feature type="DNA-binding region" description="H-T-H motif" evidence="4">
    <location>
        <begin position="34"/>
        <end position="53"/>
    </location>
</feature>
<comment type="caution">
    <text evidence="6">The sequence shown here is derived from an EMBL/GenBank/DDBJ whole genome shotgun (WGS) entry which is preliminary data.</text>
</comment>
<evidence type="ECO:0000256" key="1">
    <source>
        <dbReference type="ARBA" id="ARBA00023015"/>
    </source>
</evidence>
<evidence type="ECO:0000313" key="6">
    <source>
        <dbReference type="EMBL" id="EXG80209.1"/>
    </source>
</evidence>
<dbReference type="FunFam" id="1.10.10.60:FF:000141">
    <property type="entry name" value="TetR family transcriptional regulator"/>
    <property type="match status" value="1"/>
</dbReference>
<dbReference type="InterPro" id="IPR036271">
    <property type="entry name" value="Tet_transcr_reg_TetR-rel_C_sf"/>
</dbReference>
<evidence type="ECO:0000259" key="5">
    <source>
        <dbReference type="PROSITE" id="PS50977"/>
    </source>
</evidence>
<dbReference type="EMBL" id="JFBT01000001">
    <property type="protein sequence ID" value="EXG80209.1"/>
    <property type="molecule type" value="Genomic_DNA"/>
</dbReference>
<dbReference type="InterPro" id="IPR001647">
    <property type="entry name" value="HTH_TetR"/>
</dbReference>
<dbReference type="SUPFAM" id="SSF46689">
    <property type="entry name" value="Homeodomain-like"/>
    <property type="match status" value="1"/>
</dbReference>
<feature type="domain" description="HTH tetR-type" evidence="5">
    <location>
        <begin position="11"/>
        <end position="71"/>
    </location>
</feature>
<sequence length="216" mass="23434">MTGPSRRLPRRVREQQMLDAATAVFSERGFHAASMDEIAERAGISKPMVYLYLGSKGELFSACIRRAGGQLTEAISAAADPGLPAEQQLWAAVQAFFGFVGEHREAWAVMFRQARGEGEFAGEVAGIRRLVVDNVADLFARAIHSAGAVDPGPDELRALAHALVGTGESMAEWLLDHPDEKPETAATRLMNMLWMGLGSLIRGEVWRSPVPVPPAR</sequence>
<keyword evidence="2 4" id="KW-0238">DNA-binding</keyword>
<dbReference type="InterPro" id="IPR050109">
    <property type="entry name" value="HTH-type_TetR-like_transc_reg"/>
</dbReference>
<keyword evidence="1" id="KW-0805">Transcription regulation</keyword>
<proteinExistence type="predicted"/>
<dbReference type="GO" id="GO:0003700">
    <property type="term" value="F:DNA-binding transcription factor activity"/>
    <property type="evidence" value="ECO:0007669"/>
    <property type="project" value="TreeGrafter"/>
</dbReference>
<evidence type="ECO:0000313" key="7">
    <source>
        <dbReference type="Proteomes" id="UP000021053"/>
    </source>
</evidence>
<keyword evidence="3" id="KW-0804">Transcription</keyword>
<dbReference type="Pfam" id="PF21943">
    <property type="entry name" value="TetR_C_46"/>
    <property type="match status" value="1"/>
</dbReference>
<reference evidence="6 7" key="1">
    <citation type="submission" date="2013-07" db="EMBL/GenBank/DDBJ databases">
        <authorList>
            <consortium name="DOE Joint Genome Institute"/>
            <person name="Eisen J."/>
            <person name="Huntemann M."/>
            <person name="Han J."/>
            <person name="Chen A."/>
            <person name="Kyrpides N."/>
            <person name="Mavromatis K."/>
            <person name="Markowitz V."/>
            <person name="Palaniappan K."/>
            <person name="Ivanova N."/>
            <person name="Schaumberg A."/>
            <person name="Pati A."/>
            <person name="Liolios K."/>
            <person name="Nordberg H.P."/>
            <person name="Cantor M.N."/>
            <person name="Hua S.X."/>
            <person name="Woyke T."/>
        </authorList>
    </citation>
    <scope>NUCLEOTIDE SEQUENCE [LARGE SCALE GENOMIC DNA]</scope>
    <source>
        <strain evidence="6 7">DSM 44712</strain>
    </source>
</reference>
<keyword evidence="7" id="KW-1185">Reference proteome</keyword>
<gene>
    <name evidence="6" type="ORF">CryarDRAFT_1275</name>
</gene>
<accession>A0A010ZNE9</accession>
<organism evidence="6 7">
    <name type="scientific">Cryptosporangium arvum DSM 44712</name>
    <dbReference type="NCBI Taxonomy" id="927661"/>
    <lineage>
        <taxon>Bacteria</taxon>
        <taxon>Bacillati</taxon>
        <taxon>Actinomycetota</taxon>
        <taxon>Actinomycetes</taxon>
        <taxon>Cryptosporangiales</taxon>
        <taxon>Cryptosporangiaceae</taxon>
        <taxon>Cryptosporangium</taxon>
    </lineage>
</organism>
<protein>
    <submittedName>
        <fullName evidence="6">Transcriptional regulator</fullName>
    </submittedName>
</protein>
<dbReference type="PANTHER" id="PTHR30055">
    <property type="entry name" value="HTH-TYPE TRANSCRIPTIONAL REGULATOR RUTR"/>
    <property type="match status" value="1"/>
</dbReference>
<evidence type="ECO:0000256" key="4">
    <source>
        <dbReference type="PROSITE-ProRule" id="PRU00335"/>
    </source>
</evidence>
<dbReference type="Proteomes" id="UP000021053">
    <property type="component" value="Unassembled WGS sequence"/>
</dbReference>
<dbReference type="Pfam" id="PF00440">
    <property type="entry name" value="TetR_N"/>
    <property type="match status" value="1"/>
</dbReference>
<name>A0A010ZNE9_9ACTN</name>
<dbReference type="PROSITE" id="PS50977">
    <property type="entry name" value="HTH_TETR_2"/>
    <property type="match status" value="1"/>
</dbReference>
<dbReference type="InterPro" id="IPR054129">
    <property type="entry name" value="DesT_TetR_C"/>
</dbReference>
<evidence type="ECO:0000256" key="3">
    <source>
        <dbReference type="ARBA" id="ARBA00023163"/>
    </source>
</evidence>
<dbReference type="GO" id="GO:0045892">
    <property type="term" value="P:negative regulation of DNA-templated transcription"/>
    <property type="evidence" value="ECO:0007669"/>
    <property type="project" value="UniProtKB-ARBA"/>
</dbReference>
<evidence type="ECO:0000256" key="2">
    <source>
        <dbReference type="ARBA" id="ARBA00023125"/>
    </source>
</evidence>
<dbReference type="InterPro" id="IPR009057">
    <property type="entry name" value="Homeodomain-like_sf"/>
</dbReference>
<dbReference type="AlphaFoldDB" id="A0A010ZNE9"/>
<dbReference type="HOGENOM" id="CLU_069356_12_2_11"/>
<dbReference type="PRINTS" id="PR00455">
    <property type="entry name" value="HTHTETR"/>
</dbReference>
<dbReference type="PANTHER" id="PTHR30055:SF158">
    <property type="entry name" value="POSSIBLE TRANSCRIPTIONAL REGULATORY PROTEIN (PROBABLY TETR-FAMILY)"/>
    <property type="match status" value="1"/>
</dbReference>
<dbReference type="SUPFAM" id="SSF48498">
    <property type="entry name" value="Tetracyclin repressor-like, C-terminal domain"/>
    <property type="match status" value="1"/>
</dbReference>
<dbReference type="GO" id="GO:0000976">
    <property type="term" value="F:transcription cis-regulatory region binding"/>
    <property type="evidence" value="ECO:0007669"/>
    <property type="project" value="TreeGrafter"/>
</dbReference>
<dbReference type="Gene3D" id="1.10.357.10">
    <property type="entry name" value="Tetracycline Repressor, domain 2"/>
    <property type="match status" value="1"/>
</dbReference>